<dbReference type="OrthoDB" id="10018191at2759"/>
<dbReference type="GO" id="GO:0000978">
    <property type="term" value="F:RNA polymerase II cis-regulatory region sequence-specific DNA binding"/>
    <property type="evidence" value="ECO:0007669"/>
    <property type="project" value="InterPro"/>
</dbReference>
<dbReference type="GO" id="GO:0000785">
    <property type="term" value="C:chromatin"/>
    <property type="evidence" value="ECO:0007669"/>
    <property type="project" value="TreeGrafter"/>
</dbReference>
<evidence type="ECO:0000256" key="3">
    <source>
        <dbReference type="ARBA" id="ARBA00022737"/>
    </source>
</evidence>
<evidence type="ECO:0000259" key="8">
    <source>
        <dbReference type="PROSITE" id="PS50048"/>
    </source>
</evidence>
<dbReference type="InterPro" id="IPR001138">
    <property type="entry name" value="Zn2Cys6_DnaBD"/>
</dbReference>
<comment type="subcellular location">
    <subcellularLocation>
        <location evidence="1">Nucleus</location>
    </subcellularLocation>
</comment>
<keyword evidence="5" id="KW-0862">Zinc</keyword>
<dbReference type="SUPFAM" id="SSF57701">
    <property type="entry name" value="Zn2/Cys6 DNA-binding domain"/>
    <property type="match status" value="1"/>
</dbReference>
<dbReference type="PROSITE" id="PS50048">
    <property type="entry name" value="ZN2_CY6_FUNGAL_2"/>
    <property type="match status" value="1"/>
</dbReference>
<dbReference type="InterPro" id="IPR051059">
    <property type="entry name" value="VerF-like"/>
</dbReference>
<dbReference type="AlphaFoldDB" id="A0A218Z6Y8"/>
<dbReference type="GO" id="GO:0005634">
    <property type="term" value="C:nucleus"/>
    <property type="evidence" value="ECO:0007669"/>
    <property type="project" value="UniProtKB-SubCell"/>
</dbReference>
<dbReference type="Pfam" id="PF04082">
    <property type="entry name" value="Fungal_trans"/>
    <property type="match status" value="1"/>
</dbReference>
<feature type="region of interest" description="Disordered" evidence="7">
    <location>
        <begin position="1"/>
        <end position="32"/>
    </location>
</feature>
<comment type="caution">
    <text evidence="9">The sequence shown here is derived from an EMBL/GenBank/DDBJ whole genome shotgun (WGS) entry which is preliminary data.</text>
</comment>
<dbReference type="PANTHER" id="PTHR40626">
    <property type="entry name" value="MIP31509P"/>
    <property type="match status" value="1"/>
</dbReference>
<sequence length="680" mass="76460">MARQDGGAEPVHLQSMWQDISQESPPVAPSTTADVLRDHFGRCERRGSSAIPSSLERGRKRHACDECSRLKIKCDTQVPCQKCAEFGRICVKTRNSAPASASSTDEAKTPPGCPTPDIASDRNSIGFLLNCPSENDFMREFPQSTTQSPRSTPRQLPGPTSPEEAYHPRMPAPLSYGPAAQEDNLEEFLNRLEFENFEQQTNNWQLPRENARLWSSDPDPTLIDWRALERRAAEIRGRLSYAADVHYHPLLPPAEVRGAIEMITAETVAAHVKLYFQHWHKHAPMVHEATFSPITAALPLVLALMSLGGMYSQDAADVAQLKILLDTIEVCIYQTSGIGEEGDLPHRRSVTKEDDLSQQMQLEELQGAYLVIVLQHWTGNPTARTRVRQQRFTRVVQVRANPRREAGVSGGSFTERGGLWAARRPSGLGPDGSCRPLSVSPRRRKLIVWRIQIFRDLDVITLQHSPTCEIADQASFRTWIRRESLVRTATITIMLDHAFGIFNNVSPRFQWAEFDLPFPSDDDFFRIATFDEMVAKSATPRYGVNIKTAFSVLFGAHDDLAVLRGGKVTALDMQMLIHFLYTHVWSATFSNPLASLPGTSIPALTAPFRLAMRNWRTIWDEIKSAAPAEEWSKLGFQRTAESYYDAVESILSVFERRQGRFPPIPSDCEKGSHLRRLLSF</sequence>
<dbReference type="PROSITE" id="PS00463">
    <property type="entry name" value="ZN2_CY6_FUNGAL_1"/>
    <property type="match status" value="1"/>
</dbReference>
<dbReference type="CDD" id="cd00067">
    <property type="entry name" value="GAL4"/>
    <property type="match status" value="1"/>
</dbReference>
<keyword evidence="6" id="KW-0539">Nucleus</keyword>
<dbReference type="InParanoid" id="A0A218Z6Y8"/>
<proteinExistence type="predicted"/>
<evidence type="ECO:0000313" key="9">
    <source>
        <dbReference type="EMBL" id="OWP03851.1"/>
    </source>
</evidence>
<keyword evidence="4" id="KW-0863">Zinc-finger</keyword>
<feature type="compositionally biased region" description="Polar residues" evidence="7">
    <location>
        <begin position="15"/>
        <end position="32"/>
    </location>
</feature>
<feature type="region of interest" description="Disordered" evidence="7">
    <location>
        <begin position="94"/>
        <end position="119"/>
    </location>
</feature>
<feature type="domain" description="Zn(2)-C6 fungal-type" evidence="8">
    <location>
        <begin position="63"/>
        <end position="92"/>
    </location>
</feature>
<dbReference type="SMART" id="SM00066">
    <property type="entry name" value="GAL4"/>
    <property type="match status" value="1"/>
</dbReference>
<evidence type="ECO:0000256" key="7">
    <source>
        <dbReference type="SAM" id="MobiDB-lite"/>
    </source>
</evidence>
<dbReference type="Proteomes" id="UP000242519">
    <property type="component" value="Unassembled WGS sequence"/>
</dbReference>
<evidence type="ECO:0000256" key="1">
    <source>
        <dbReference type="ARBA" id="ARBA00004123"/>
    </source>
</evidence>
<dbReference type="EMBL" id="MZNU01000166">
    <property type="protein sequence ID" value="OWP03851.1"/>
    <property type="molecule type" value="Genomic_DNA"/>
</dbReference>
<feature type="compositionally biased region" description="Polar residues" evidence="7">
    <location>
        <begin position="142"/>
        <end position="154"/>
    </location>
</feature>
<keyword evidence="2" id="KW-0479">Metal-binding</keyword>
<organism evidence="9 10">
    <name type="scientific">Diplocarpon coronariae</name>
    <dbReference type="NCBI Taxonomy" id="2795749"/>
    <lineage>
        <taxon>Eukaryota</taxon>
        <taxon>Fungi</taxon>
        <taxon>Dikarya</taxon>
        <taxon>Ascomycota</taxon>
        <taxon>Pezizomycotina</taxon>
        <taxon>Leotiomycetes</taxon>
        <taxon>Helotiales</taxon>
        <taxon>Drepanopezizaceae</taxon>
        <taxon>Diplocarpon</taxon>
    </lineage>
</organism>
<evidence type="ECO:0000256" key="2">
    <source>
        <dbReference type="ARBA" id="ARBA00022723"/>
    </source>
</evidence>
<dbReference type="InterPro" id="IPR036864">
    <property type="entry name" value="Zn2-C6_fun-type_DNA-bd_sf"/>
</dbReference>
<dbReference type="GO" id="GO:0008270">
    <property type="term" value="F:zinc ion binding"/>
    <property type="evidence" value="ECO:0007669"/>
    <property type="project" value="UniProtKB-KW"/>
</dbReference>
<dbReference type="Gene3D" id="4.10.240.10">
    <property type="entry name" value="Zn(2)-C6 fungal-type DNA-binding domain"/>
    <property type="match status" value="1"/>
</dbReference>
<dbReference type="GO" id="GO:0006351">
    <property type="term" value="P:DNA-templated transcription"/>
    <property type="evidence" value="ECO:0007669"/>
    <property type="project" value="InterPro"/>
</dbReference>
<feature type="region of interest" description="Disordered" evidence="7">
    <location>
        <begin position="138"/>
        <end position="178"/>
    </location>
</feature>
<evidence type="ECO:0000256" key="6">
    <source>
        <dbReference type="ARBA" id="ARBA00023242"/>
    </source>
</evidence>
<evidence type="ECO:0000256" key="4">
    <source>
        <dbReference type="ARBA" id="ARBA00022771"/>
    </source>
</evidence>
<dbReference type="GO" id="GO:0000981">
    <property type="term" value="F:DNA-binding transcription factor activity, RNA polymerase II-specific"/>
    <property type="evidence" value="ECO:0007669"/>
    <property type="project" value="InterPro"/>
</dbReference>
<feature type="compositionally biased region" description="Polar residues" evidence="7">
    <location>
        <begin position="94"/>
        <end position="104"/>
    </location>
</feature>
<reference evidence="9 10" key="1">
    <citation type="submission" date="2017-04" db="EMBL/GenBank/DDBJ databases">
        <title>Draft genome sequence of Marssonina coronaria NL1: causal agent of apple blotch.</title>
        <authorList>
            <person name="Cheng Q."/>
        </authorList>
    </citation>
    <scope>NUCLEOTIDE SEQUENCE [LARGE SCALE GENOMIC DNA]</scope>
    <source>
        <strain evidence="9 10">NL1</strain>
    </source>
</reference>
<name>A0A218Z6Y8_9HELO</name>
<keyword evidence="3" id="KW-0677">Repeat</keyword>
<evidence type="ECO:0000256" key="5">
    <source>
        <dbReference type="ARBA" id="ARBA00022833"/>
    </source>
</evidence>
<evidence type="ECO:0000313" key="10">
    <source>
        <dbReference type="Proteomes" id="UP000242519"/>
    </source>
</evidence>
<dbReference type="STRING" id="503106.A0A218Z6Y8"/>
<dbReference type="PANTHER" id="PTHR40626:SF8">
    <property type="entry name" value="C2H2 FINGER DOMAIN TRANSCRIPTION FACTOR (EUROFUNG)-RELATED"/>
    <property type="match status" value="1"/>
</dbReference>
<dbReference type="InterPro" id="IPR007219">
    <property type="entry name" value="XnlR_reg_dom"/>
</dbReference>
<dbReference type="Pfam" id="PF00172">
    <property type="entry name" value="Zn_clus"/>
    <property type="match status" value="1"/>
</dbReference>
<protein>
    <recommendedName>
        <fullName evidence="8">Zn(2)-C6 fungal-type domain-containing protein</fullName>
    </recommendedName>
</protein>
<accession>A0A218Z6Y8</accession>
<gene>
    <name evidence="9" type="ORF">B2J93_2696</name>
</gene>
<keyword evidence="10" id="KW-1185">Reference proteome</keyword>